<protein>
    <submittedName>
        <fullName evidence="2">Uncharacterized protein</fullName>
    </submittedName>
</protein>
<comment type="caution">
    <text evidence="2">The sequence shown here is derived from an EMBL/GenBank/DDBJ whole genome shotgun (WGS) entry which is preliminary data.</text>
</comment>
<gene>
    <name evidence="2" type="ORF">B296_00007482</name>
</gene>
<feature type="compositionally biased region" description="Low complexity" evidence="1">
    <location>
        <begin position="1"/>
        <end position="11"/>
    </location>
</feature>
<sequence length="119" mass="12535">MAATPLPLRCRLPPPPPPSPQRWRAISSVRLAATATGTTRYRLHQLGGRGQPPTRVNAVGATDLAPVEITWQIAIAQRTCGVCGGSGLVLLKDKSYVRCPGCGMSNSSPCGCCPVLELK</sequence>
<reference evidence="2 3" key="1">
    <citation type="journal article" date="2014" name="Agronomy (Basel)">
        <title>A Draft Genome Sequence for Ensete ventricosum, the Drought-Tolerant Tree Against Hunger.</title>
        <authorList>
            <person name="Harrison J."/>
            <person name="Moore K.A."/>
            <person name="Paszkiewicz K."/>
            <person name="Jones T."/>
            <person name="Grant M."/>
            <person name="Ambacheew D."/>
            <person name="Muzemil S."/>
            <person name="Studholme D.J."/>
        </authorList>
    </citation>
    <scope>NUCLEOTIDE SEQUENCE [LARGE SCALE GENOMIC DNA]</scope>
</reference>
<dbReference type="EMBL" id="AMZH03003912">
    <property type="protein sequence ID" value="RRT70757.1"/>
    <property type="molecule type" value="Genomic_DNA"/>
</dbReference>
<evidence type="ECO:0000256" key="1">
    <source>
        <dbReference type="SAM" id="MobiDB-lite"/>
    </source>
</evidence>
<accession>A0A427A3C9</accession>
<name>A0A427A3C9_ENSVE</name>
<dbReference type="AlphaFoldDB" id="A0A427A3C9"/>
<dbReference type="Proteomes" id="UP000287651">
    <property type="component" value="Unassembled WGS sequence"/>
</dbReference>
<evidence type="ECO:0000313" key="3">
    <source>
        <dbReference type="Proteomes" id="UP000287651"/>
    </source>
</evidence>
<proteinExistence type="predicted"/>
<evidence type="ECO:0000313" key="2">
    <source>
        <dbReference type="EMBL" id="RRT70757.1"/>
    </source>
</evidence>
<organism evidence="2 3">
    <name type="scientific">Ensete ventricosum</name>
    <name type="common">Abyssinian banana</name>
    <name type="synonym">Musa ensete</name>
    <dbReference type="NCBI Taxonomy" id="4639"/>
    <lineage>
        <taxon>Eukaryota</taxon>
        <taxon>Viridiplantae</taxon>
        <taxon>Streptophyta</taxon>
        <taxon>Embryophyta</taxon>
        <taxon>Tracheophyta</taxon>
        <taxon>Spermatophyta</taxon>
        <taxon>Magnoliopsida</taxon>
        <taxon>Liliopsida</taxon>
        <taxon>Zingiberales</taxon>
        <taxon>Musaceae</taxon>
        <taxon>Ensete</taxon>
    </lineage>
</organism>
<feature type="region of interest" description="Disordered" evidence="1">
    <location>
        <begin position="1"/>
        <end position="23"/>
    </location>
</feature>
<dbReference type="PANTHER" id="PTHR36809">
    <property type="entry name" value="TRANSMEMBRANE PROTEIN"/>
    <property type="match status" value="1"/>
</dbReference>
<dbReference type="PANTHER" id="PTHR36809:SF1">
    <property type="entry name" value="TRANSMEMBRANE PROTEIN"/>
    <property type="match status" value="1"/>
</dbReference>